<dbReference type="EMBL" id="LN731131">
    <property type="protein sequence ID" value="CEP14314.1"/>
    <property type="molecule type" value="Genomic_DNA"/>
</dbReference>
<evidence type="ECO:0000313" key="7">
    <source>
        <dbReference type="EMBL" id="CEP14314.1"/>
    </source>
</evidence>
<feature type="domain" description="HMG box" evidence="6">
    <location>
        <begin position="204"/>
        <end position="271"/>
    </location>
</feature>
<organism evidence="7 8">
    <name type="scientific">Parasitella parasitica</name>
    <dbReference type="NCBI Taxonomy" id="35722"/>
    <lineage>
        <taxon>Eukaryota</taxon>
        <taxon>Fungi</taxon>
        <taxon>Fungi incertae sedis</taxon>
        <taxon>Mucoromycota</taxon>
        <taxon>Mucoromycotina</taxon>
        <taxon>Mucoromycetes</taxon>
        <taxon>Mucorales</taxon>
        <taxon>Mucorineae</taxon>
        <taxon>Mucoraceae</taxon>
        <taxon>Parasitella</taxon>
    </lineage>
</organism>
<dbReference type="Gene3D" id="1.10.30.10">
    <property type="entry name" value="High mobility group box domain"/>
    <property type="match status" value="1"/>
</dbReference>
<dbReference type="PRINTS" id="PR00886">
    <property type="entry name" value="HIGHMOBLTY12"/>
</dbReference>
<sequence length="271" mass="31034">MKQESTSNSISSNDDVDVVLTTAEMTEDIVEDFARQLDQVVRIQDMMVEEFQEVREQQQLDDSDQDDEKVIFGYQQLPQDDVDNGFDQLASDDDEEKQDEVNQASIKESLKLEVAASDQLKPETSDLIKSIMSNIRLSDEAIPASHTQIKAKTKIFALLIEYTFYHTNNFILIKMPKETAKRTKTTKVAADDKKKRTKKDPNAPKRGLSAYMFFSQDQRATVKEENPEATFGQIGKILGDKWKNMSDEQKKPYVKKAEADKKRYEDEKAAQ</sequence>
<comment type="similarity">
    <text evidence="3">Belongs to the NHP6 family.</text>
</comment>
<keyword evidence="1 4" id="KW-0238">DNA-binding</keyword>
<name>A0A0B7NA31_9FUNG</name>
<feature type="DNA-binding region" description="HMG box" evidence="4">
    <location>
        <begin position="204"/>
        <end position="271"/>
    </location>
</feature>
<evidence type="ECO:0000256" key="4">
    <source>
        <dbReference type="PROSITE-ProRule" id="PRU00267"/>
    </source>
</evidence>
<evidence type="ECO:0000256" key="3">
    <source>
        <dbReference type="ARBA" id="ARBA00043963"/>
    </source>
</evidence>
<keyword evidence="2 4" id="KW-0539">Nucleus</keyword>
<evidence type="ECO:0000259" key="6">
    <source>
        <dbReference type="PROSITE" id="PS50118"/>
    </source>
</evidence>
<dbReference type="PANTHER" id="PTHR48112">
    <property type="entry name" value="HIGH MOBILITY GROUP PROTEIN DSP1"/>
    <property type="match status" value="1"/>
</dbReference>
<evidence type="ECO:0000256" key="2">
    <source>
        <dbReference type="ARBA" id="ARBA00023242"/>
    </source>
</evidence>
<dbReference type="Proteomes" id="UP000054107">
    <property type="component" value="Unassembled WGS sequence"/>
</dbReference>
<dbReference type="PROSITE" id="PS50118">
    <property type="entry name" value="HMG_BOX_2"/>
    <property type="match status" value="1"/>
</dbReference>
<dbReference type="CDD" id="cd01390">
    <property type="entry name" value="HMG-box_NHP6-like"/>
    <property type="match status" value="1"/>
</dbReference>
<dbReference type="GO" id="GO:0005634">
    <property type="term" value="C:nucleus"/>
    <property type="evidence" value="ECO:0007669"/>
    <property type="project" value="UniProtKB-UniRule"/>
</dbReference>
<feature type="region of interest" description="Disordered" evidence="5">
    <location>
        <begin position="184"/>
        <end position="207"/>
    </location>
</feature>
<dbReference type="GO" id="GO:0003677">
    <property type="term" value="F:DNA binding"/>
    <property type="evidence" value="ECO:0007669"/>
    <property type="project" value="UniProtKB-UniRule"/>
</dbReference>
<feature type="region of interest" description="Disordered" evidence="5">
    <location>
        <begin position="248"/>
        <end position="271"/>
    </location>
</feature>
<dbReference type="OrthoDB" id="5593200at2759"/>
<dbReference type="STRING" id="35722.A0A0B7NA31"/>
<protein>
    <recommendedName>
        <fullName evidence="6">HMG box domain-containing protein</fullName>
    </recommendedName>
</protein>
<dbReference type="InterPro" id="IPR050342">
    <property type="entry name" value="HMGB"/>
</dbReference>
<dbReference type="SMART" id="SM00398">
    <property type="entry name" value="HMG"/>
    <property type="match status" value="1"/>
</dbReference>
<keyword evidence="8" id="KW-1185">Reference proteome</keyword>
<dbReference type="FunFam" id="1.10.30.10:FF:000016">
    <property type="entry name" value="FACT complex subunit SSRP1"/>
    <property type="match status" value="1"/>
</dbReference>
<evidence type="ECO:0000256" key="1">
    <source>
        <dbReference type="ARBA" id="ARBA00023125"/>
    </source>
</evidence>
<dbReference type="AlphaFoldDB" id="A0A0B7NA31"/>
<feature type="compositionally biased region" description="Basic and acidic residues" evidence="5">
    <location>
        <begin position="189"/>
        <end position="203"/>
    </location>
</feature>
<dbReference type="SUPFAM" id="SSF47095">
    <property type="entry name" value="HMG-box"/>
    <property type="match status" value="1"/>
</dbReference>
<dbReference type="InterPro" id="IPR036910">
    <property type="entry name" value="HMG_box_dom_sf"/>
</dbReference>
<dbReference type="PANTHER" id="PTHR48112:SF22">
    <property type="entry name" value="MITOCHONDRIAL TRANSCRIPTION FACTOR A, ISOFORM B"/>
    <property type="match status" value="1"/>
</dbReference>
<accession>A0A0B7NA31</accession>
<gene>
    <name evidence="7" type="primary">PARPA_08487.1 scaffold 33134</name>
</gene>
<evidence type="ECO:0000313" key="8">
    <source>
        <dbReference type="Proteomes" id="UP000054107"/>
    </source>
</evidence>
<reference evidence="7 8" key="1">
    <citation type="submission" date="2014-09" db="EMBL/GenBank/DDBJ databases">
        <authorList>
            <person name="Ellenberger Sabrina"/>
        </authorList>
    </citation>
    <scope>NUCLEOTIDE SEQUENCE [LARGE SCALE GENOMIC DNA]</scope>
    <source>
        <strain evidence="7 8">CBS 412.66</strain>
    </source>
</reference>
<dbReference type="InterPro" id="IPR009071">
    <property type="entry name" value="HMG_box_dom"/>
</dbReference>
<feature type="compositionally biased region" description="Acidic residues" evidence="5">
    <location>
        <begin position="80"/>
        <end position="98"/>
    </location>
</feature>
<feature type="region of interest" description="Disordered" evidence="5">
    <location>
        <begin position="79"/>
        <end position="102"/>
    </location>
</feature>
<proteinExistence type="inferred from homology"/>
<dbReference type="Pfam" id="PF00505">
    <property type="entry name" value="HMG_box"/>
    <property type="match status" value="1"/>
</dbReference>
<evidence type="ECO:0000256" key="5">
    <source>
        <dbReference type="SAM" id="MobiDB-lite"/>
    </source>
</evidence>